<evidence type="ECO:0000256" key="5">
    <source>
        <dbReference type="ARBA" id="ARBA00022989"/>
    </source>
</evidence>
<dbReference type="Gene3D" id="2.60.40.10">
    <property type="entry name" value="Immunoglobulins"/>
    <property type="match status" value="1"/>
</dbReference>
<dbReference type="PANTHER" id="PTHR25466">
    <property type="entry name" value="T-LYMPHOCYTE ACTIVATION ANTIGEN"/>
    <property type="match status" value="1"/>
</dbReference>
<keyword evidence="9" id="KW-0325">Glycoprotein</keyword>
<dbReference type="AlphaFoldDB" id="A0A6P7JVF8"/>
<accession>A0A6P7JVF8</accession>
<dbReference type="SUPFAM" id="SSF48726">
    <property type="entry name" value="Immunoglobulin"/>
    <property type="match status" value="1"/>
</dbReference>
<dbReference type="GO" id="GO:0042130">
    <property type="term" value="P:negative regulation of T cell proliferation"/>
    <property type="evidence" value="ECO:0007669"/>
    <property type="project" value="TreeGrafter"/>
</dbReference>
<keyword evidence="5 11" id="KW-1133">Transmembrane helix</keyword>
<dbReference type="RefSeq" id="XP_028280900.1">
    <property type="nucleotide sequence ID" value="XM_028425099.1"/>
</dbReference>
<dbReference type="InterPro" id="IPR003599">
    <property type="entry name" value="Ig_sub"/>
</dbReference>
<feature type="chain" id="PRO_5044651378" evidence="12">
    <location>
        <begin position="29"/>
        <end position="289"/>
    </location>
</feature>
<evidence type="ECO:0000256" key="11">
    <source>
        <dbReference type="SAM" id="Phobius"/>
    </source>
</evidence>
<dbReference type="RefSeq" id="XP_028281880.1">
    <property type="nucleotide sequence ID" value="XM_028426079.1"/>
</dbReference>
<evidence type="ECO:0000256" key="6">
    <source>
        <dbReference type="ARBA" id="ARBA00023136"/>
    </source>
</evidence>
<keyword evidence="4 12" id="KW-0732">Signal</keyword>
<dbReference type="InterPro" id="IPR013783">
    <property type="entry name" value="Ig-like_fold"/>
</dbReference>
<dbReference type="OrthoDB" id="10015491at2759"/>
<evidence type="ECO:0000313" key="14">
    <source>
        <dbReference type="Proteomes" id="UP000515145"/>
    </source>
</evidence>
<keyword evidence="3 11" id="KW-0812">Transmembrane</keyword>
<evidence type="ECO:0000256" key="1">
    <source>
        <dbReference type="ARBA" id="ARBA00004251"/>
    </source>
</evidence>
<dbReference type="PANTHER" id="PTHR25466:SF14">
    <property type="entry name" value="BUTYROPHILIN SUBFAMILY 2 MEMBER A2-LIKE-RELATED"/>
    <property type="match status" value="1"/>
</dbReference>
<dbReference type="Proteomes" id="UP000515145">
    <property type="component" value="Chromosome 16"/>
</dbReference>
<dbReference type="GeneID" id="114448254"/>
<dbReference type="GO" id="GO:0071222">
    <property type="term" value="P:cellular response to lipopolysaccharide"/>
    <property type="evidence" value="ECO:0007669"/>
    <property type="project" value="TreeGrafter"/>
</dbReference>
<evidence type="ECO:0000256" key="4">
    <source>
        <dbReference type="ARBA" id="ARBA00022729"/>
    </source>
</evidence>
<dbReference type="InterPro" id="IPR013106">
    <property type="entry name" value="Ig_V-set"/>
</dbReference>
<evidence type="ECO:0000256" key="10">
    <source>
        <dbReference type="ARBA" id="ARBA00023319"/>
    </source>
</evidence>
<keyword evidence="7" id="KW-1015">Disulfide bond</keyword>
<evidence type="ECO:0000259" key="13">
    <source>
        <dbReference type="PROSITE" id="PS50835"/>
    </source>
</evidence>
<keyword evidence="2" id="KW-1003">Cell membrane</keyword>
<evidence type="ECO:0000313" key="17">
    <source>
        <dbReference type="RefSeq" id="XP_028281880.1"/>
    </source>
</evidence>
<dbReference type="PROSITE" id="PS50835">
    <property type="entry name" value="IG_LIKE"/>
    <property type="match status" value="1"/>
</dbReference>
<evidence type="ECO:0000313" key="18">
    <source>
        <dbReference type="RefSeq" id="XP_028281881.1"/>
    </source>
</evidence>
<dbReference type="PROSITE" id="PS51257">
    <property type="entry name" value="PROKAR_LIPOPROTEIN"/>
    <property type="match status" value="1"/>
</dbReference>
<organism evidence="14 15">
    <name type="scientific">Parambassis ranga</name>
    <name type="common">Indian glassy fish</name>
    <dbReference type="NCBI Taxonomy" id="210632"/>
    <lineage>
        <taxon>Eukaryota</taxon>
        <taxon>Metazoa</taxon>
        <taxon>Chordata</taxon>
        <taxon>Craniata</taxon>
        <taxon>Vertebrata</taxon>
        <taxon>Euteleostomi</taxon>
        <taxon>Actinopterygii</taxon>
        <taxon>Neopterygii</taxon>
        <taxon>Teleostei</taxon>
        <taxon>Neoteleostei</taxon>
        <taxon>Acanthomorphata</taxon>
        <taxon>Ovalentaria</taxon>
        <taxon>Ambassidae</taxon>
        <taxon>Parambassis</taxon>
    </lineage>
</organism>
<keyword evidence="6 11" id="KW-0472">Membrane</keyword>
<dbReference type="GO" id="GO:0042102">
    <property type="term" value="P:positive regulation of T cell proliferation"/>
    <property type="evidence" value="ECO:0007669"/>
    <property type="project" value="TreeGrafter"/>
</dbReference>
<comment type="subcellular location">
    <subcellularLocation>
        <location evidence="1">Cell membrane</location>
        <topology evidence="1">Single-pass type I membrane protein</topology>
    </subcellularLocation>
</comment>
<dbReference type="InterPro" id="IPR051713">
    <property type="entry name" value="T-cell_Activation_Regulation"/>
</dbReference>
<evidence type="ECO:0000256" key="8">
    <source>
        <dbReference type="ARBA" id="ARBA00023170"/>
    </source>
</evidence>
<keyword evidence="14" id="KW-1185">Reference proteome</keyword>
<dbReference type="RefSeq" id="XP_028281881.1">
    <property type="nucleotide sequence ID" value="XM_028426080.1"/>
</dbReference>
<protein>
    <submittedName>
        <fullName evidence="15 16">Uncharacterized protein LOC114448254</fullName>
    </submittedName>
    <submittedName>
        <fullName evidence="17 18">Uncharacterized protein LOC114448865</fullName>
    </submittedName>
</protein>
<evidence type="ECO:0000256" key="9">
    <source>
        <dbReference type="ARBA" id="ARBA00023180"/>
    </source>
</evidence>
<evidence type="ECO:0000313" key="15">
    <source>
        <dbReference type="RefSeq" id="XP_028280898.1"/>
    </source>
</evidence>
<evidence type="ECO:0000256" key="3">
    <source>
        <dbReference type="ARBA" id="ARBA00022692"/>
    </source>
</evidence>
<dbReference type="SMART" id="SM00409">
    <property type="entry name" value="IG"/>
    <property type="match status" value="1"/>
</dbReference>
<evidence type="ECO:0000256" key="2">
    <source>
        <dbReference type="ARBA" id="ARBA00022475"/>
    </source>
</evidence>
<dbReference type="RefSeq" id="XP_028280898.1">
    <property type="nucleotide sequence ID" value="XM_028425097.1"/>
</dbReference>
<gene>
    <name evidence="15 16" type="primary">LOC114448254</name>
    <name evidence="17 18" type="synonym">LOC114448865</name>
</gene>
<dbReference type="Pfam" id="PF07686">
    <property type="entry name" value="V-set"/>
    <property type="match status" value="1"/>
</dbReference>
<evidence type="ECO:0000256" key="12">
    <source>
        <dbReference type="SAM" id="SignalP"/>
    </source>
</evidence>
<name>A0A6P7JVF8_9TELE</name>
<dbReference type="GO" id="GO:0009897">
    <property type="term" value="C:external side of plasma membrane"/>
    <property type="evidence" value="ECO:0007669"/>
    <property type="project" value="TreeGrafter"/>
</dbReference>
<proteinExistence type="predicted"/>
<dbReference type="GO" id="GO:0031295">
    <property type="term" value="P:T cell costimulation"/>
    <property type="evidence" value="ECO:0007669"/>
    <property type="project" value="TreeGrafter"/>
</dbReference>
<evidence type="ECO:0000313" key="16">
    <source>
        <dbReference type="RefSeq" id="XP_028280900.1"/>
    </source>
</evidence>
<feature type="signal peptide" evidence="12">
    <location>
        <begin position="1"/>
        <end position="28"/>
    </location>
</feature>
<evidence type="ECO:0000256" key="7">
    <source>
        <dbReference type="ARBA" id="ARBA00023157"/>
    </source>
</evidence>
<reference evidence="15 16" key="1">
    <citation type="submission" date="2025-04" db="UniProtKB">
        <authorList>
            <consortium name="RefSeq"/>
        </authorList>
    </citation>
    <scope>IDENTIFICATION</scope>
</reference>
<dbReference type="InterPro" id="IPR036179">
    <property type="entry name" value="Ig-like_dom_sf"/>
</dbReference>
<keyword evidence="8" id="KW-0675">Receptor</keyword>
<keyword evidence="10" id="KW-0393">Immunoglobulin domain</keyword>
<dbReference type="GO" id="GO:0007166">
    <property type="term" value="P:cell surface receptor signaling pathway"/>
    <property type="evidence" value="ECO:0007669"/>
    <property type="project" value="TreeGrafter"/>
</dbReference>
<dbReference type="GO" id="GO:0006955">
    <property type="term" value="P:immune response"/>
    <property type="evidence" value="ECO:0007669"/>
    <property type="project" value="TreeGrafter"/>
</dbReference>
<feature type="transmembrane region" description="Helical" evidence="11">
    <location>
        <begin position="254"/>
        <end position="276"/>
    </location>
</feature>
<sequence>MLGLQRRLTPAERTRTLVLCFMVSGCLCEVTVEQPPLVSAALGHDVIMPCVLQVTAEDTMVTPPILYWSQMMENVTTAKLWTPSPPYKGRVDLLDTNRSSNNKSILLRNVQWTDSGKYECKMSITTKKSSFRKKGRKTALVVHDTMLFNVTVHNGSLLRCEVNVTRDPGLSLVIVHNNSCRLQTEDSAAGGAVHTALSASAPLRGGGRYECRLSLEGLLITQSFFYSHLPVSGEAGQTDTGATAHPPVVYPEPWFLYVTLLLVHVIVLLVILAAMLRYKVSARGGATNT</sequence>
<dbReference type="InterPro" id="IPR007110">
    <property type="entry name" value="Ig-like_dom"/>
</dbReference>
<feature type="domain" description="Ig-like" evidence="13">
    <location>
        <begin position="43"/>
        <end position="130"/>
    </location>
</feature>